<proteinExistence type="predicted"/>
<protein>
    <submittedName>
        <fullName evidence="2">BZIP domain-containing protein</fullName>
    </submittedName>
</protein>
<dbReference type="WBParaSite" id="RSKR_0000581100.1">
    <property type="protein sequence ID" value="RSKR_0000581100.1"/>
    <property type="gene ID" value="RSKR_0000581100"/>
</dbReference>
<dbReference type="Proteomes" id="UP000095286">
    <property type="component" value="Unplaced"/>
</dbReference>
<organism evidence="1 2">
    <name type="scientific">Rhabditophanes sp. KR3021</name>
    <dbReference type="NCBI Taxonomy" id="114890"/>
    <lineage>
        <taxon>Eukaryota</taxon>
        <taxon>Metazoa</taxon>
        <taxon>Ecdysozoa</taxon>
        <taxon>Nematoda</taxon>
        <taxon>Chromadorea</taxon>
        <taxon>Rhabditida</taxon>
        <taxon>Tylenchina</taxon>
        <taxon>Panagrolaimomorpha</taxon>
        <taxon>Strongyloidoidea</taxon>
        <taxon>Alloionematidae</taxon>
        <taxon>Rhabditophanes</taxon>
    </lineage>
</organism>
<reference evidence="2" key="1">
    <citation type="submission" date="2016-11" db="UniProtKB">
        <authorList>
            <consortium name="WormBaseParasite"/>
        </authorList>
    </citation>
    <scope>IDENTIFICATION</scope>
    <source>
        <strain evidence="2">KR3021</strain>
    </source>
</reference>
<evidence type="ECO:0000313" key="1">
    <source>
        <dbReference type="Proteomes" id="UP000095286"/>
    </source>
</evidence>
<name>A0AC35TYF0_9BILA</name>
<accession>A0AC35TYF0</accession>
<sequence length="196" mass="22169">MTSNTIVKMDTSSNAIFPEDSINVSGKRWREKRIIGHHHHHTHVRVSARSCDKRKLREKRKANNAPFLSTDGTTSGEDGENIMIHENVTIPSPGKLTANHFRKQHLVSDLEADCEDNNSTDVDAISFSGSVKQNNTEDCSLDALSEININNDNHHSQNINCLNTIIKKLEQQLEVVLRHNTKLKEENEKLKNQKAD</sequence>
<evidence type="ECO:0000313" key="2">
    <source>
        <dbReference type="WBParaSite" id="RSKR_0000581100.1"/>
    </source>
</evidence>